<evidence type="ECO:0000313" key="3">
    <source>
        <dbReference type="Proteomes" id="UP001283341"/>
    </source>
</evidence>
<keyword evidence="3" id="KW-1185">Reference proteome</keyword>
<organism evidence="2 3">
    <name type="scientific">Apodospora peruviana</name>
    <dbReference type="NCBI Taxonomy" id="516989"/>
    <lineage>
        <taxon>Eukaryota</taxon>
        <taxon>Fungi</taxon>
        <taxon>Dikarya</taxon>
        <taxon>Ascomycota</taxon>
        <taxon>Pezizomycotina</taxon>
        <taxon>Sordariomycetes</taxon>
        <taxon>Sordariomycetidae</taxon>
        <taxon>Sordariales</taxon>
        <taxon>Lasiosphaeriaceae</taxon>
        <taxon>Apodospora</taxon>
    </lineage>
</organism>
<dbReference type="Proteomes" id="UP001283341">
    <property type="component" value="Unassembled WGS sequence"/>
</dbReference>
<feature type="region of interest" description="Disordered" evidence="1">
    <location>
        <begin position="1"/>
        <end position="43"/>
    </location>
</feature>
<reference evidence="2" key="1">
    <citation type="journal article" date="2023" name="Mol. Phylogenet. Evol.">
        <title>Genome-scale phylogeny and comparative genomics of the fungal order Sordariales.</title>
        <authorList>
            <person name="Hensen N."/>
            <person name="Bonometti L."/>
            <person name="Westerberg I."/>
            <person name="Brannstrom I.O."/>
            <person name="Guillou S."/>
            <person name="Cros-Aarteil S."/>
            <person name="Calhoun S."/>
            <person name="Haridas S."/>
            <person name="Kuo A."/>
            <person name="Mondo S."/>
            <person name="Pangilinan J."/>
            <person name="Riley R."/>
            <person name="LaButti K."/>
            <person name="Andreopoulos B."/>
            <person name="Lipzen A."/>
            <person name="Chen C."/>
            <person name="Yan M."/>
            <person name="Daum C."/>
            <person name="Ng V."/>
            <person name="Clum A."/>
            <person name="Steindorff A."/>
            <person name="Ohm R.A."/>
            <person name="Martin F."/>
            <person name="Silar P."/>
            <person name="Natvig D.O."/>
            <person name="Lalanne C."/>
            <person name="Gautier V."/>
            <person name="Ament-Velasquez S.L."/>
            <person name="Kruys A."/>
            <person name="Hutchinson M.I."/>
            <person name="Powell A.J."/>
            <person name="Barry K."/>
            <person name="Miller A.N."/>
            <person name="Grigoriev I.V."/>
            <person name="Debuchy R."/>
            <person name="Gladieux P."/>
            <person name="Hiltunen Thoren M."/>
            <person name="Johannesson H."/>
        </authorList>
    </citation>
    <scope>NUCLEOTIDE SEQUENCE</scope>
    <source>
        <strain evidence="2">CBS 118394</strain>
    </source>
</reference>
<evidence type="ECO:0000313" key="2">
    <source>
        <dbReference type="EMBL" id="KAK3315135.1"/>
    </source>
</evidence>
<comment type="caution">
    <text evidence="2">The sequence shown here is derived from an EMBL/GenBank/DDBJ whole genome shotgun (WGS) entry which is preliminary data.</text>
</comment>
<accession>A0AAE0HYE0</accession>
<dbReference type="EMBL" id="JAUEDM010000006">
    <property type="protein sequence ID" value="KAK3315135.1"/>
    <property type="molecule type" value="Genomic_DNA"/>
</dbReference>
<name>A0AAE0HYE0_9PEZI</name>
<sequence>MARATQELKSTQQPAMAQYGDGGKLPPTGPAAERRELEPSEKIPALRNVAPGVFVPFHEDILSKTDYPRDRIDRVKRILESIDYQREGVKENLMYLFEREKQRILLEAQEKEQELGLQDAKPGVHPAEVDATLRSMEAPAEPGCDYNIRFLPPLEPHRSLATNLSLRDRTVQGLLSLVESGVADLNGYERHINGIRDYYVDCLAKEVARIEAAGMRPEERGRAQVAEAEM</sequence>
<proteinExistence type="predicted"/>
<evidence type="ECO:0000256" key="1">
    <source>
        <dbReference type="SAM" id="MobiDB-lite"/>
    </source>
</evidence>
<dbReference type="AlphaFoldDB" id="A0AAE0HYE0"/>
<reference evidence="2" key="2">
    <citation type="submission" date="2023-06" db="EMBL/GenBank/DDBJ databases">
        <authorList>
            <consortium name="Lawrence Berkeley National Laboratory"/>
            <person name="Haridas S."/>
            <person name="Hensen N."/>
            <person name="Bonometti L."/>
            <person name="Westerberg I."/>
            <person name="Brannstrom I.O."/>
            <person name="Guillou S."/>
            <person name="Cros-Aarteil S."/>
            <person name="Calhoun S."/>
            <person name="Kuo A."/>
            <person name="Mondo S."/>
            <person name="Pangilinan J."/>
            <person name="Riley R."/>
            <person name="Labutti K."/>
            <person name="Andreopoulos B."/>
            <person name="Lipzen A."/>
            <person name="Chen C."/>
            <person name="Yanf M."/>
            <person name="Daum C."/>
            <person name="Ng V."/>
            <person name="Clum A."/>
            <person name="Steindorff A."/>
            <person name="Ohm R."/>
            <person name="Martin F."/>
            <person name="Silar P."/>
            <person name="Natvig D."/>
            <person name="Lalanne C."/>
            <person name="Gautier V."/>
            <person name="Ament-Velasquez S.L."/>
            <person name="Kruys A."/>
            <person name="Hutchinson M.I."/>
            <person name="Powell A.J."/>
            <person name="Barry K."/>
            <person name="Miller A.N."/>
            <person name="Grigoriev I.V."/>
            <person name="Debuchy R."/>
            <person name="Gladieux P."/>
            <person name="Thoren M.H."/>
            <person name="Johannesson H."/>
        </authorList>
    </citation>
    <scope>NUCLEOTIDE SEQUENCE</scope>
    <source>
        <strain evidence="2">CBS 118394</strain>
    </source>
</reference>
<protein>
    <submittedName>
        <fullName evidence="2">Uncharacterized protein</fullName>
    </submittedName>
</protein>
<gene>
    <name evidence="2" type="ORF">B0H66DRAFT_334855</name>
</gene>
<feature type="compositionally biased region" description="Basic and acidic residues" evidence="1">
    <location>
        <begin position="32"/>
        <end position="41"/>
    </location>
</feature>